<accession>A0A1J6HD84</accession>
<proteinExistence type="predicted"/>
<evidence type="ECO:0000313" key="2">
    <source>
        <dbReference type="Proteomes" id="UP000182985"/>
    </source>
</evidence>
<reference evidence="1 2" key="1">
    <citation type="submission" date="2016-10" db="EMBL/GenBank/DDBJ databases">
        <title>The Draft Genome Sequence of the Potato Rhizosphere Bacteria Ochrobactrum sp. IPA7.2.</title>
        <authorList>
            <person name="Gogoleva N.E."/>
            <person name="Khlopko Y.A."/>
            <person name="Burygin G.L."/>
            <person name="Plotnikov A.O."/>
        </authorList>
    </citation>
    <scope>NUCLEOTIDE SEQUENCE [LARGE SCALE GENOMIC DNA]</scope>
    <source>
        <strain evidence="1 2">IPA7.2</strain>
    </source>
</reference>
<protein>
    <submittedName>
        <fullName evidence="1">Uncharacterized protein</fullName>
    </submittedName>
</protein>
<comment type="caution">
    <text evidence="1">The sequence shown here is derived from an EMBL/GenBank/DDBJ whole genome shotgun (WGS) entry which is preliminary data.</text>
</comment>
<sequence>MSNLTDLYARDHQCAEVSKLNEVINMFAAEVSVMRNARKSLASLRTDQKWNRSCLKESSDGKWP</sequence>
<dbReference type="EMBL" id="MOEC01000035">
    <property type="protein sequence ID" value="OIS91069.1"/>
    <property type="molecule type" value="Genomic_DNA"/>
</dbReference>
<evidence type="ECO:0000313" key="1">
    <source>
        <dbReference type="EMBL" id="OIS91069.1"/>
    </source>
</evidence>
<dbReference type="Proteomes" id="UP000182985">
    <property type="component" value="Unassembled WGS sequence"/>
</dbReference>
<gene>
    <name evidence="1" type="ORF">BLA27_23490</name>
</gene>
<organism evidence="1 2">
    <name type="scientific">Brucella cytisi</name>
    <dbReference type="NCBI Taxonomy" id="407152"/>
    <lineage>
        <taxon>Bacteria</taxon>
        <taxon>Pseudomonadati</taxon>
        <taxon>Pseudomonadota</taxon>
        <taxon>Alphaproteobacteria</taxon>
        <taxon>Hyphomicrobiales</taxon>
        <taxon>Brucellaceae</taxon>
        <taxon>Brucella/Ochrobactrum group</taxon>
        <taxon>Brucella</taxon>
    </lineage>
</organism>
<dbReference type="AlphaFoldDB" id="A0A1J6HD84"/>
<keyword evidence="2" id="KW-1185">Reference proteome</keyword>
<name>A0A1J6HD84_9HYPH</name>